<proteinExistence type="predicted"/>
<sequence>MSRGPDLTGDVLGELGCLGHSFNILDAGRGGPARSVAPSGRAADRTGAGGHAEVLTRVERRVGRRAHRHTGHRTGHGVTDDTVGELGGERVSGEGDRHSDGAAHGAHRRAEGGALRVPLGAVALEELDALHRGVHRRLGNRRADHRVEGPPQDELDVDPDGGDLRRNQRGTVEGARQGDDLGGQPCALRQDHVLGVLDL</sequence>
<dbReference type="Proteomes" id="UP001307760">
    <property type="component" value="Unassembled WGS sequence"/>
</dbReference>
<organism evidence="2 3">
    <name type="scientific">Streptomyces bugieae</name>
    <dbReference type="NCBI Taxonomy" id="3098223"/>
    <lineage>
        <taxon>Bacteria</taxon>
        <taxon>Bacillati</taxon>
        <taxon>Actinomycetota</taxon>
        <taxon>Actinomycetes</taxon>
        <taxon>Kitasatosporales</taxon>
        <taxon>Streptomycetaceae</taxon>
        <taxon>Streptomyces</taxon>
    </lineage>
</organism>
<feature type="region of interest" description="Disordered" evidence="1">
    <location>
        <begin position="27"/>
        <end position="109"/>
    </location>
</feature>
<keyword evidence="3" id="KW-1185">Reference proteome</keyword>
<feature type="compositionally biased region" description="Basic and acidic residues" evidence="1">
    <location>
        <begin position="87"/>
        <end position="101"/>
    </location>
</feature>
<name>A0ABU7NJ09_9ACTN</name>
<comment type="caution">
    <text evidence="2">The sequence shown here is derived from an EMBL/GenBank/DDBJ whole genome shotgun (WGS) entry which is preliminary data.</text>
</comment>
<evidence type="ECO:0000256" key="1">
    <source>
        <dbReference type="SAM" id="MobiDB-lite"/>
    </source>
</evidence>
<dbReference type="EMBL" id="JAZBJP010000002">
    <property type="protein sequence ID" value="MEE4418863.1"/>
    <property type="molecule type" value="Genomic_DNA"/>
</dbReference>
<feature type="compositionally biased region" description="Basic residues" evidence="1">
    <location>
        <begin position="62"/>
        <end position="75"/>
    </location>
</feature>
<accession>A0ABU7NJ09</accession>
<protein>
    <submittedName>
        <fullName evidence="2">Uncharacterized protein</fullName>
    </submittedName>
</protein>
<gene>
    <name evidence="2" type="ORF">V2J85_05790</name>
</gene>
<evidence type="ECO:0000313" key="2">
    <source>
        <dbReference type="EMBL" id="MEE4418863.1"/>
    </source>
</evidence>
<evidence type="ECO:0000313" key="3">
    <source>
        <dbReference type="Proteomes" id="UP001307760"/>
    </source>
</evidence>
<feature type="compositionally biased region" description="Acidic residues" evidence="1">
    <location>
        <begin position="151"/>
        <end position="161"/>
    </location>
</feature>
<feature type="region of interest" description="Disordered" evidence="1">
    <location>
        <begin position="141"/>
        <end position="185"/>
    </location>
</feature>
<reference evidence="2 3" key="1">
    <citation type="submission" date="2023-12" db="EMBL/GenBank/DDBJ databases">
        <title>30 novel species of actinomycetes from the DSMZ collection.</title>
        <authorList>
            <person name="Nouioui I."/>
        </authorList>
    </citation>
    <scope>NUCLEOTIDE SEQUENCE [LARGE SCALE GENOMIC DNA]</scope>
    <source>
        <strain evidence="2 3">DSM 41528</strain>
    </source>
</reference>
<dbReference type="RefSeq" id="WP_330820812.1">
    <property type="nucleotide sequence ID" value="NZ_JAZBJP010000002.1"/>
</dbReference>